<evidence type="ECO:0000313" key="3">
    <source>
        <dbReference type="Proteomes" id="UP000649617"/>
    </source>
</evidence>
<dbReference type="Proteomes" id="UP000649617">
    <property type="component" value="Unassembled WGS sequence"/>
</dbReference>
<feature type="compositionally biased region" description="Acidic residues" evidence="1">
    <location>
        <begin position="283"/>
        <end position="292"/>
    </location>
</feature>
<protein>
    <submittedName>
        <fullName evidence="2">YciC protein</fullName>
    </submittedName>
</protein>
<evidence type="ECO:0000313" key="2">
    <source>
        <dbReference type="EMBL" id="CAE7696703.1"/>
    </source>
</evidence>
<feature type="region of interest" description="Disordered" evidence="1">
    <location>
        <begin position="283"/>
        <end position="304"/>
    </location>
</feature>
<reference evidence="2" key="1">
    <citation type="submission" date="2021-02" db="EMBL/GenBank/DDBJ databases">
        <authorList>
            <person name="Dougan E. K."/>
            <person name="Rhodes N."/>
            <person name="Thang M."/>
            <person name="Chan C."/>
        </authorList>
    </citation>
    <scope>NUCLEOTIDE SEQUENCE</scope>
</reference>
<name>A0A812WTR4_SYMPI</name>
<comment type="caution">
    <text evidence="2">The sequence shown here is derived from an EMBL/GenBank/DDBJ whole genome shotgun (WGS) entry which is preliminary data.</text>
</comment>
<dbReference type="Pfam" id="PF08856">
    <property type="entry name" value="DUF1826"/>
    <property type="match status" value="1"/>
</dbReference>
<dbReference type="AlphaFoldDB" id="A0A812WTR4"/>
<evidence type="ECO:0000256" key="1">
    <source>
        <dbReference type="SAM" id="MobiDB-lite"/>
    </source>
</evidence>
<dbReference type="InterPro" id="IPR014955">
    <property type="entry name" value="DUF1826"/>
</dbReference>
<gene>
    <name evidence="2" type="primary">yciC</name>
    <name evidence="2" type="ORF">SPIL2461_LOCUS19557</name>
</gene>
<keyword evidence="3" id="KW-1185">Reference proteome</keyword>
<accession>A0A812WTR4</accession>
<sequence length="304" mass="33654">MAEMQPVEIGRAATADELLTKFVQATDMNAILLKDFVSDVCGNPDLLAWAKELCAVGEPVTDQLCYYEGHESKPGESFRDQLQRQLQDDLQTCGQDLDRASVSAELADGSPGAVKALMKLFDRLMQLLDLCIADGGREEMRWKLKIEVNQDGACTKFHDDNVKVRFALVLAGDGTVLHDNSKVDWDFYTSCEGVIPALAEDPDLTPEKARKAILQWNQKVCGNEIPTAPGDLSVMKGGRLTKRPCLHRAPYSAGEGREPAHLLITLDRIPKDELQEFVDMDFGEGAEEDETMEQPVKRARAGPY</sequence>
<proteinExistence type="predicted"/>
<dbReference type="EMBL" id="CAJNIZ010044644">
    <property type="protein sequence ID" value="CAE7696703.1"/>
    <property type="molecule type" value="Genomic_DNA"/>
</dbReference>
<organism evidence="2 3">
    <name type="scientific">Symbiodinium pilosum</name>
    <name type="common">Dinoflagellate</name>
    <dbReference type="NCBI Taxonomy" id="2952"/>
    <lineage>
        <taxon>Eukaryota</taxon>
        <taxon>Sar</taxon>
        <taxon>Alveolata</taxon>
        <taxon>Dinophyceae</taxon>
        <taxon>Suessiales</taxon>
        <taxon>Symbiodiniaceae</taxon>
        <taxon>Symbiodinium</taxon>
    </lineage>
</organism>